<keyword evidence="2" id="KW-0238">DNA-binding</keyword>
<name>A0A923S6Y5_9BURK</name>
<dbReference type="InterPro" id="IPR036390">
    <property type="entry name" value="WH_DNA-bd_sf"/>
</dbReference>
<evidence type="ECO:0000256" key="2">
    <source>
        <dbReference type="ARBA" id="ARBA00023125"/>
    </source>
</evidence>
<dbReference type="PANTHER" id="PTHR43132">
    <property type="entry name" value="ARSENICAL RESISTANCE OPERON REPRESSOR ARSR-RELATED"/>
    <property type="match status" value="1"/>
</dbReference>
<evidence type="ECO:0000256" key="1">
    <source>
        <dbReference type="ARBA" id="ARBA00023015"/>
    </source>
</evidence>
<evidence type="ECO:0000259" key="4">
    <source>
        <dbReference type="PROSITE" id="PS50987"/>
    </source>
</evidence>
<dbReference type="Pfam" id="PF12840">
    <property type="entry name" value="HTH_20"/>
    <property type="match status" value="1"/>
</dbReference>
<sequence>MEESEVVKALAALAQPVRLQLFRALVVTGRQGMTPGTMAEGLGISASALSFHLKELANAGLVTQERASRNLIYRAAFDRMNGVLRYLTDNCCQGEQCAVEPAAGACRTC</sequence>
<accession>A0A923S6Y5</accession>
<dbReference type="Proteomes" id="UP000596827">
    <property type="component" value="Unassembled WGS sequence"/>
</dbReference>
<dbReference type="InterPro" id="IPR036388">
    <property type="entry name" value="WH-like_DNA-bd_sf"/>
</dbReference>
<keyword evidence="1" id="KW-0805">Transcription regulation</keyword>
<keyword evidence="6" id="KW-1185">Reference proteome</keyword>
<protein>
    <submittedName>
        <fullName evidence="5">Helix-turn-helix transcriptional regulator</fullName>
    </submittedName>
</protein>
<dbReference type="AlphaFoldDB" id="A0A923S6Y5"/>
<evidence type="ECO:0000313" key="6">
    <source>
        <dbReference type="Proteomes" id="UP000596827"/>
    </source>
</evidence>
<dbReference type="NCBIfam" id="NF033788">
    <property type="entry name" value="HTH_metalloreg"/>
    <property type="match status" value="1"/>
</dbReference>
<keyword evidence="3" id="KW-0804">Transcription</keyword>
<dbReference type="SMART" id="SM00418">
    <property type="entry name" value="HTH_ARSR"/>
    <property type="match status" value="1"/>
</dbReference>
<reference evidence="5" key="1">
    <citation type="submission" date="2020-08" db="EMBL/GenBank/DDBJ databases">
        <title>Ramlibacter sp. GTP1 16S ribosomal RNA gene genome sequencing and assembly.</title>
        <authorList>
            <person name="Kang M."/>
        </authorList>
    </citation>
    <scope>NUCLEOTIDE SEQUENCE</scope>
    <source>
        <strain evidence="5">GTP1</strain>
    </source>
</reference>
<dbReference type="InterPro" id="IPR011991">
    <property type="entry name" value="ArsR-like_HTH"/>
</dbReference>
<organism evidence="5 6">
    <name type="scientific">Ramlibacter albus</name>
    <dbReference type="NCBI Taxonomy" id="2079448"/>
    <lineage>
        <taxon>Bacteria</taxon>
        <taxon>Pseudomonadati</taxon>
        <taxon>Pseudomonadota</taxon>
        <taxon>Betaproteobacteria</taxon>
        <taxon>Burkholderiales</taxon>
        <taxon>Comamonadaceae</taxon>
        <taxon>Ramlibacter</taxon>
    </lineage>
</organism>
<dbReference type="GO" id="GO:0003700">
    <property type="term" value="F:DNA-binding transcription factor activity"/>
    <property type="evidence" value="ECO:0007669"/>
    <property type="project" value="InterPro"/>
</dbReference>
<dbReference type="PANTHER" id="PTHR43132:SF2">
    <property type="entry name" value="ARSENICAL RESISTANCE OPERON REPRESSOR ARSR-RELATED"/>
    <property type="match status" value="1"/>
</dbReference>
<feature type="domain" description="HTH arsR-type" evidence="4">
    <location>
        <begin position="1"/>
        <end position="95"/>
    </location>
</feature>
<evidence type="ECO:0000313" key="5">
    <source>
        <dbReference type="EMBL" id="MBC5766627.1"/>
    </source>
</evidence>
<dbReference type="PROSITE" id="PS50987">
    <property type="entry name" value="HTH_ARSR_2"/>
    <property type="match status" value="1"/>
</dbReference>
<dbReference type="CDD" id="cd00090">
    <property type="entry name" value="HTH_ARSR"/>
    <property type="match status" value="1"/>
</dbReference>
<dbReference type="Gene3D" id="1.10.10.10">
    <property type="entry name" value="Winged helix-like DNA-binding domain superfamily/Winged helix DNA-binding domain"/>
    <property type="match status" value="1"/>
</dbReference>
<gene>
    <name evidence="5" type="ORF">H8R02_19315</name>
</gene>
<proteinExistence type="predicted"/>
<dbReference type="GO" id="GO:0003677">
    <property type="term" value="F:DNA binding"/>
    <property type="evidence" value="ECO:0007669"/>
    <property type="project" value="UniProtKB-KW"/>
</dbReference>
<dbReference type="SUPFAM" id="SSF46785">
    <property type="entry name" value="Winged helix' DNA-binding domain"/>
    <property type="match status" value="1"/>
</dbReference>
<dbReference type="InterPro" id="IPR051011">
    <property type="entry name" value="Metal_resp_trans_reg"/>
</dbReference>
<dbReference type="EMBL" id="JACORU010000007">
    <property type="protein sequence ID" value="MBC5766627.1"/>
    <property type="molecule type" value="Genomic_DNA"/>
</dbReference>
<evidence type="ECO:0000256" key="3">
    <source>
        <dbReference type="ARBA" id="ARBA00023163"/>
    </source>
</evidence>
<comment type="caution">
    <text evidence="5">The sequence shown here is derived from an EMBL/GenBank/DDBJ whole genome shotgun (WGS) entry which is preliminary data.</text>
</comment>
<dbReference type="RefSeq" id="WP_187083113.1">
    <property type="nucleotide sequence ID" value="NZ_JACORU010000007.1"/>
</dbReference>
<dbReference type="InterPro" id="IPR001845">
    <property type="entry name" value="HTH_ArsR_DNA-bd_dom"/>
</dbReference>
<dbReference type="PRINTS" id="PR00778">
    <property type="entry name" value="HTHARSR"/>
</dbReference>